<keyword evidence="2" id="KW-0479">Metal-binding</keyword>
<dbReference type="Gene3D" id="3.20.20.70">
    <property type="entry name" value="Aldolase class I"/>
    <property type="match status" value="1"/>
</dbReference>
<proteinExistence type="predicted"/>
<dbReference type="SFLD" id="SFLDG01067">
    <property type="entry name" value="SPASM/twitch_domain_containing"/>
    <property type="match status" value="1"/>
</dbReference>
<feature type="domain" description="Radical SAM core" evidence="5">
    <location>
        <begin position="111"/>
        <end position="328"/>
    </location>
</feature>
<accession>A0A7C5I4M2</accession>
<dbReference type="EMBL" id="DRTV01000144">
    <property type="protein sequence ID" value="HHF58182.1"/>
    <property type="molecule type" value="Genomic_DNA"/>
</dbReference>
<feature type="non-terminal residue" evidence="6">
    <location>
        <position position="332"/>
    </location>
</feature>
<dbReference type="InterPro" id="IPR013785">
    <property type="entry name" value="Aldolase_TIM"/>
</dbReference>
<dbReference type="CDD" id="cd01335">
    <property type="entry name" value="Radical_SAM"/>
    <property type="match status" value="1"/>
</dbReference>
<dbReference type="PROSITE" id="PS51918">
    <property type="entry name" value="RADICAL_SAM"/>
    <property type="match status" value="1"/>
</dbReference>
<dbReference type="SMART" id="SM00729">
    <property type="entry name" value="Elp3"/>
    <property type="match status" value="1"/>
</dbReference>
<keyword evidence="3" id="KW-0408">Iron</keyword>
<evidence type="ECO:0000256" key="3">
    <source>
        <dbReference type="ARBA" id="ARBA00023004"/>
    </source>
</evidence>
<dbReference type="Pfam" id="PF04055">
    <property type="entry name" value="Radical_SAM"/>
    <property type="match status" value="1"/>
</dbReference>
<sequence>MKLGGDTMRDGVLIRSLTNIIKHSGITRRMFWKIVETYAYKSVVKGNGKKRPEEVQKHKYYLLKSMIRSVERNVDKGYVSKEVASRIIHTLVKGAIIGDTKEAQETFYEKYGIYPPAFIVLSPTQLCNLHCTGCYAAASHKTARKIPFEVSRRILKEIHDEWGARFVTISGGEPLMYEDEHKGILDLYREFPDMYFLMYTNGTLITDEVARQMAELANVTPAISVEGYEKETDARRGKGIYRRILKAMDNLKKHGVPFGVSITATRLNANLLMSEEFYDYYFDELGVSYMWIFQYMPIGRGVDVDLMPTPEQRVAMFRMWQKCLKDKEYFVA</sequence>
<gene>
    <name evidence="6" type="ORF">ENL41_02015</name>
</gene>
<evidence type="ECO:0000259" key="5">
    <source>
        <dbReference type="PROSITE" id="PS51918"/>
    </source>
</evidence>
<keyword evidence="4" id="KW-0411">Iron-sulfur</keyword>
<dbReference type="InterPro" id="IPR058240">
    <property type="entry name" value="rSAM_sf"/>
</dbReference>
<dbReference type="PANTHER" id="PTHR43524:SF1">
    <property type="entry name" value="RADICAL SAM SUPERFAMILY PROTEIN"/>
    <property type="match status" value="1"/>
</dbReference>
<dbReference type="SUPFAM" id="SSF102114">
    <property type="entry name" value="Radical SAM enzymes"/>
    <property type="match status" value="1"/>
</dbReference>
<keyword evidence="1" id="KW-0949">S-adenosyl-L-methionine</keyword>
<dbReference type="GO" id="GO:0051536">
    <property type="term" value="F:iron-sulfur cluster binding"/>
    <property type="evidence" value="ECO:0007669"/>
    <property type="project" value="UniProtKB-KW"/>
</dbReference>
<evidence type="ECO:0000256" key="2">
    <source>
        <dbReference type="ARBA" id="ARBA00022723"/>
    </source>
</evidence>
<dbReference type="GO" id="GO:0003824">
    <property type="term" value="F:catalytic activity"/>
    <property type="evidence" value="ECO:0007669"/>
    <property type="project" value="InterPro"/>
</dbReference>
<organism evidence="6">
    <name type="scientific">candidate division WOR-3 bacterium</name>
    <dbReference type="NCBI Taxonomy" id="2052148"/>
    <lineage>
        <taxon>Bacteria</taxon>
        <taxon>Bacteria division WOR-3</taxon>
    </lineage>
</organism>
<dbReference type="SFLD" id="SFLDS00029">
    <property type="entry name" value="Radical_SAM"/>
    <property type="match status" value="1"/>
</dbReference>
<reference evidence="6" key="1">
    <citation type="journal article" date="2020" name="mSystems">
        <title>Genome- and Community-Level Interaction Insights into Carbon Utilization and Element Cycling Functions of Hydrothermarchaeota in Hydrothermal Sediment.</title>
        <authorList>
            <person name="Zhou Z."/>
            <person name="Liu Y."/>
            <person name="Xu W."/>
            <person name="Pan J."/>
            <person name="Luo Z.H."/>
            <person name="Li M."/>
        </authorList>
    </citation>
    <scope>NUCLEOTIDE SEQUENCE [LARGE SCALE GENOMIC DNA]</scope>
    <source>
        <strain evidence="6">HyVt-94</strain>
    </source>
</reference>
<dbReference type="InterPro" id="IPR007197">
    <property type="entry name" value="rSAM"/>
</dbReference>
<dbReference type="PANTHER" id="PTHR43524">
    <property type="entry name" value="RADICAL SAM SUPERFAMILY PROTEIN"/>
    <property type="match status" value="1"/>
</dbReference>
<evidence type="ECO:0000256" key="4">
    <source>
        <dbReference type="ARBA" id="ARBA00023014"/>
    </source>
</evidence>
<evidence type="ECO:0000256" key="1">
    <source>
        <dbReference type="ARBA" id="ARBA00022691"/>
    </source>
</evidence>
<protein>
    <submittedName>
        <fullName evidence="6">Radical SAM protein</fullName>
    </submittedName>
</protein>
<dbReference type="GO" id="GO:0046872">
    <property type="term" value="F:metal ion binding"/>
    <property type="evidence" value="ECO:0007669"/>
    <property type="project" value="UniProtKB-KW"/>
</dbReference>
<dbReference type="AlphaFoldDB" id="A0A7C5I4M2"/>
<dbReference type="Proteomes" id="UP000886014">
    <property type="component" value="Unassembled WGS sequence"/>
</dbReference>
<evidence type="ECO:0000313" key="6">
    <source>
        <dbReference type="EMBL" id="HHF58182.1"/>
    </source>
</evidence>
<dbReference type="InterPro" id="IPR006638">
    <property type="entry name" value="Elp3/MiaA/NifB-like_rSAM"/>
</dbReference>
<name>A0A7C5I4M2_UNCW3</name>
<comment type="caution">
    <text evidence="6">The sequence shown here is derived from an EMBL/GenBank/DDBJ whole genome shotgun (WGS) entry which is preliminary data.</text>
</comment>